<accession>A0AAV9R8Z7</accession>
<keyword evidence="2" id="KW-1185">Reference proteome</keyword>
<reference evidence="1 2" key="1">
    <citation type="submission" date="2021-06" db="EMBL/GenBank/DDBJ databases">
        <authorList>
            <person name="Palmer J.M."/>
        </authorList>
    </citation>
    <scope>NUCLEOTIDE SEQUENCE [LARGE SCALE GENOMIC DNA]</scope>
    <source>
        <strain evidence="1 2">MEX-2019</strain>
        <tissue evidence="1">Muscle</tissue>
    </source>
</reference>
<dbReference type="AlphaFoldDB" id="A0AAV9R8Z7"/>
<gene>
    <name evidence="1" type="ORF">CRENBAI_011220</name>
</gene>
<evidence type="ECO:0000313" key="2">
    <source>
        <dbReference type="Proteomes" id="UP001311232"/>
    </source>
</evidence>
<sequence>TSSTLVPSGAGRRDNAQMSPCWQVDITLRTGSKSVIRSRLQKQTVLQRVSSRDPVFTTQSGAVFPDSTPLCVQFCPASQEPPFPTASEAQGCDPLIHWGKPQHETAELVGNKQTHPSPPPLPMGHSRVEECPALLEEMGSRAHVVVGPLGDGLASFVRALPGRVPRGATQSPGTLRRVPTPGLARGWDPGSAVPGDVMCLDLVVIMRGS</sequence>
<comment type="caution">
    <text evidence="1">The sequence shown here is derived from an EMBL/GenBank/DDBJ whole genome shotgun (WGS) entry which is preliminary data.</text>
</comment>
<feature type="non-terminal residue" evidence="1">
    <location>
        <position position="1"/>
    </location>
</feature>
<name>A0AAV9R8Z7_9TELE</name>
<proteinExistence type="predicted"/>
<dbReference type="EMBL" id="JAHHUM010002231">
    <property type="protein sequence ID" value="KAK5605508.1"/>
    <property type="molecule type" value="Genomic_DNA"/>
</dbReference>
<organism evidence="1 2">
    <name type="scientific">Crenichthys baileyi</name>
    <name type="common">White River springfish</name>
    <dbReference type="NCBI Taxonomy" id="28760"/>
    <lineage>
        <taxon>Eukaryota</taxon>
        <taxon>Metazoa</taxon>
        <taxon>Chordata</taxon>
        <taxon>Craniata</taxon>
        <taxon>Vertebrata</taxon>
        <taxon>Euteleostomi</taxon>
        <taxon>Actinopterygii</taxon>
        <taxon>Neopterygii</taxon>
        <taxon>Teleostei</taxon>
        <taxon>Neoteleostei</taxon>
        <taxon>Acanthomorphata</taxon>
        <taxon>Ovalentaria</taxon>
        <taxon>Atherinomorphae</taxon>
        <taxon>Cyprinodontiformes</taxon>
        <taxon>Goodeidae</taxon>
        <taxon>Crenichthys</taxon>
    </lineage>
</organism>
<protein>
    <submittedName>
        <fullName evidence="1">Uncharacterized protein</fullName>
    </submittedName>
</protein>
<evidence type="ECO:0000313" key="1">
    <source>
        <dbReference type="EMBL" id="KAK5605508.1"/>
    </source>
</evidence>
<dbReference type="Proteomes" id="UP001311232">
    <property type="component" value="Unassembled WGS sequence"/>
</dbReference>